<gene>
    <name evidence="5" type="ORF">HY30_17780</name>
</gene>
<dbReference type="CDD" id="cd00093">
    <property type="entry name" value="HTH_XRE"/>
    <property type="match status" value="1"/>
</dbReference>
<dbReference type="SUPFAM" id="SSF47413">
    <property type="entry name" value="lambda repressor-like DNA-binding domains"/>
    <property type="match status" value="1"/>
</dbReference>
<dbReference type="Proteomes" id="UP000027190">
    <property type="component" value="Unassembled WGS sequence"/>
</dbReference>
<dbReference type="PROSITE" id="PS50943">
    <property type="entry name" value="HTH_CROC1"/>
    <property type="match status" value="1"/>
</dbReference>
<protein>
    <recommendedName>
        <fullName evidence="4">HTH cro/C1-type domain-containing protein</fullName>
    </recommendedName>
</protein>
<dbReference type="GO" id="GO:0003700">
    <property type="term" value="F:DNA-binding transcription factor activity"/>
    <property type="evidence" value="ECO:0007669"/>
    <property type="project" value="TreeGrafter"/>
</dbReference>
<dbReference type="OrthoDB" id="3034420at2"/>
<name>A0A062U993_9PROT</name>
<feature type="domain" description="HTH cro/C1-type" evidence="4">
    <location>
        <begin position="11"/>
        <end position="65"/>
    </location>
</feature>
<organism evidence="5 6">
    <name type="scientific">Hyphomonas chukchiensis</name>
    <dbReference type="NCBI Taxonomy" id="1280947"/>
    <lineage>
        <taxon>Bacteria</taxon>
        <taxon>Pseudomonadati</taxon>
        <taxon>Pseudomonadota</taxon>
        <taxon>Alphaproteobacteria</taxon>
        <taxon>Hyphomonadales</taxon>
        <taxon>Hyphomonadaceae</taxon>
        <taxon>Hyphomonas</taxon>
    </lineage>
</organism>
<dbReference type="PATRIC" id="fig|1280947.3.peg.2410"/>
<keyword evidence="6" id="KW-1185">Reference proteome</keyword>
<dbReference type="Gene3D" id="1.10.260.40">
    <property type="entry name" value="lambda repressor-like DNA-binding domains"/>
    <property type="match status" value="1"/>
</dbReference>
<dbReference type="RefSeq" id="WP_034740683.1">
    <property type="nucleotide sequence ID" value="NZ_AWFG01000034.1"/>
</dbReference>
<dbReference type="PANTHER" id="PTHR46797">
    <property type="entry name" value="HTH-TYPE TRANSCRIPTIONAL REGULATOR"/>
    <property type="match status" value="1"/>
</dbReference>
<dbReference type="eggNOG" id="COG1396">
    <property type="taxonomic scope" value="Bacteria"/>
</dbReference>
<evidence type="ECO:0000256" key="2">
    <source>
        <dbReference type="ARBA" id="ARBA00023125"/>
    </source>
</evidence>
<dbReference type="EMBL" id="AWFG01000034">
    <property type="protein sequence ID" value="KCZ56941.1"/>
    <property type="molecule type" value="Genomic_DNA"/>
</dbReference>
<keyword evidence="1" id="KW-0805">Transcription regulation</keyword>
<dbReference type="Pfam" id="PF01381">
    <property type="entry name" value="HTH_3"/>
    <property type="match status" value="1"/>
</dbReference>
<proteinExistence type="predicted"/>
<dbReference type="InterPro" id="IPR010982">
    <property type="entry name" value="Lambda_DNA-bd_dom_sf"/>
</dbReference>
<keyword evidence="2" id="KW-0238">DNA-binding</keyword>
<evidence type="ECO:0000256" key="3">
    <source>
        <dbReference type="ARBA" id="ARBA00023163"/>
    </source>
</evidence>
<evidence type="ECO:0000256" key="1">
    <source>
        <dbReference type="ARBA" id="ARBA00023015"/>
    </source>
</evidence>
<evidence type="ECO:0000259" key="4">
    <source>
        <dbReference type="PROSITE" id="PS50943"/>
    </source>
</evidence>
<comment type="caution">
    <text evidence="5">The sequence shown here is derived from an EMBL/GenBank/DDBJ whole genome shotgun (WGS) entry which is preliminary data.</text>
</comment>
<dbReference type="SMART" id="SM00530">
    <property type="entry name" value="HTH_XRE"/>
    <property type="match status" value="1"/>
</dbReference>
<dbReference type="InterPro" id="IPR001387">
    <property type="entry name" value="Cro/C1-type_HTH"/>
</dbReference>
<evidence type="ECO:0000313" key="5">
    <source>
        <dbReference type="EMBL" id="KCZ56941.1"/>
    </source>
</evidence>
<keyword evidence="3" id="KW-0804">Transcription</keyword>
<evidence type="ECO:0000313" key="6">
    <source>
        <dbReference type="Proteomes" id="UP000027190"/>
    </source>
</evidence>
<dbReference type="STRING" id="1280947.HY30_17780"/>
<accession>A0A062U993</accession>
<dbReference type="InterPro" id="IPR050807">
    <property type="entry name" value="TransReg_Diox_bact_type"/>
</dbReference>
<dbReference type="GO" id="GO:0005829">
    <property type="term" value="C:cytosol"/>
    <property type="evidence" value="ECO:0007669"/>
    <property type="project" value="TreeGrafter"/>
</dbReference>
<dbReference type="PANTHER" id="PTHR46797:SF23">
    <property type="entry name" value="HTH-TYPE TRANSCRIPTIONAL REGULATOR SUTR"/>
    <property type="match status" value="1"/>
</dbReference>
<dbReference type="AlphaFoldDB" id="A0A062U993"/>
<reference evidence="5 6" key="1">
    <citation type="journal article" date="2014" name="Antonie Van Leeuwenhoek">
        <title>Hyphomonas beringensis sp. nov. and Hyphomonas chukchiensis sp. nov., isolated from surface seawater of the Bering Sea and Chukchi Sea.</title>
        <authorList>
            <person name="Li C."/>
            <person name="Lai Q."/>
            <person name="Li G."/>
            <person name="Dong C."/>
            <person name="Wang J."/>
            <person name="Liao Y."/>
            <person name="Shao Z."/>
        </authorList>
    </citation>
    <scope>NUCLEOTIDE SEQUENCE [LARGE SCALE GENOMIC DNA]</scope>
    <source>
        <strain evidence="5 6">BH-BN04-4</strain>
    </source>
</reference>
<sequence>MNARDIVARNVRKRRAELGLSQDEVGARAESSGNYIGMIERSETSVSIDMLADIAEVLGVSLRDLVDPDWTGEEHGSAN</sequence>
<dbReference type="GO" id="GO:0003677">
    <property type="term" value="F:DNA binding"/>
    <property type="evidence" value="ECO:0007669"/>
    <property type="project" value="UniProtKB-KW"/>
</dbReference>